<keyword evidence="3" id="KW-1185">Reference proteome</keyword>
<sequence>MITGASGSLGSAFARYLIEDGADVVVLLRPGDEPGGLEHYLHRCEVRRGDVTDLASLEKALQGIDEVYHYAGIAVTLNKLHPLMEQVNVEGCANLVKAAGTAGVRRIVHASSISAIGYPAPGELADENFDIARSACENSYMLTKRAGERELLRGWRAGGPEVVIVNLSACIAPYSDRRYGWAMLLETARQGKLTAYPRGGAAFTSIEDMNVGMRAAMLRGEPGRRYIVSSVNLTYRELFTQVAEVVGCPPPKRSIPNAVVRVAGRVGAVVAAFRKDPMRSPFMVPENAELTVNRLFYDTTRAQRELGFRPTSLRASIAAVDRWLTELEVDTMFDGLAPEGRQDATRRAPSRS</sequence>
<dbReference type="InterPro" id="IPR057326">
    <property type="entry name" value="KR_dom"/>
</dbReference>
<dbReference type="AlphaFoldDB" id="A0A0B5F966"/>
<dbReference type="GO" id="GO:0005737">
    <property type="term" value="C:cytoplasm"/>
    <property type="evidence" value="ECO:0007669"/>
    <property type="project" value="TreeGrafter"/>
</dbReference>
<dbReference type="SUPFAM" id="SSF51735">
    <property type="entry name" value="NAD(P)-binding Rossmann-fold domains"/>
    <property type="match status" value="1"/>
</dbReference>
<protein>
    <submittedName>
        <fullName evidence="2">Nucleoside-diphosphate-sugar epimerase</fullName>
    </submittedName>
</protein>
<name>A0A0B5F966_STRA4</name>
<dbReference type="EMBL" id="CP010519">
    <property type="protein sequence ID" value="AJE87371.1"/>
    <property type="molecule type" value="Genomic_DNA"/>
</dbReference>
<reference evidence="2 3" key="1">
    <citation type="submission" date="2015-01" db="EMBL/GenBank/DDBJ databases">
        <title>Enhanced salinomycin production by adjusting the supply of polyketide extender units in Streptomyce albus DSM 41398.</title>
        <authorList>
            <person name="Lu C."/>
        </authorList>
    </citation>
    <scope>NUCLEOTIDE SEQUENCE [LARGE SCALE GENOMIC DNA]</scope>
    <source>
        <strain evidence="3">ATCC 21838 / DSM 41398 / FERM P-419 / JCM 4703 / NBRC 107858</strain>
    </source>
</reference>
<dbReference type="InterPro" id="IPR001509">
    <property type="entry name" value="Epimerase_deHydtase"/>
</dbReference>
<dbReference type="Proteomes" id="UP000031523">
    <property type="component" value="Chromosome"/>
</dbReference>
<dbReference type="InterPro" id="IPR036291">
    <property type="entry name" value="NAD(P)-bd_dom_sf"/>
</dbReference>
<feature type="domain" description="Ketoreductase" evidence="1">
    <location>
        <begin position="1"/>
        <end position="170"/>
    </location>
</feature>
<gene>
    <name evidence="2" type="ORF">SLNWT_6995</name>
</gene>
<proteinExistence type="predicted"/>
<dbReference type="Pfam" id="PF01370">
    <property type="entry name" value="Epimerase"/>
    <property type="match status" value="1"/>
</dbReference>
<dbReference type="InterPro" id="IPR051783">
    <property type="entry name" value="NAD(P)-dependent_oxidoreduct"/>
</dbReference>
<dbReference type="PANTHER" id="PTHR48079">
    <property type="entry name" value="PROTEIN YEEZ"/>
    <property type="match status" value="1"/>
</dbReference>
<organism evidence="2 3">
    <name type="scientific">Streptomyces albus (strain ATCC 21838 / DSM 41398 / FERM P-419 / JCM 4703 / NBRC 107858)</name>
    <dbReference type="NCBI Taxonomy" id="1081613"/>
    <lineage>
        <taxon>Bacteria</taxon>
        <taxon>Bacillati</taxon>
        <taxon>Actinomycetota</taxon>
        <taxon>Actinomycetes</taxon>
        <taxon>Kitasatosporales</taxon>
        <taxon>Streptomycetaceae</taxon>
        <taxon>Streptomyces</taxon>
    </lineage>
</organism>
<evidence type="ECO:0000259" key="1">
    <source>
        <dbReference type="SMART" id="SM00822"/>
    </source>
</evidence>
<evidence type="ECO:0000313" key="3">
    <source>
        <dbReference type="Proteomes" id="UP000031523"/>
    </source>
</evidence>
<evidence type="ECO:0000313" key="2">
    <source>
        <dbReference type="EMBL" id="AJE87371.1"/>
    </source>
</evidence>
<dbReference type="GO" id="GO:0004029">
    <property type="term" value="F:aldehyde dehydrogenase (NAD+) activity"/>
    <property type="evidence" value="ECO:0007669"/>
    <property type="project" value="TreeGrafter"/>
</dbReference>
<dbReference type="SMART" id="SM00822">
    <property type="entry name" value="PKS_KR"/>
    <property type="match status" value="1"/>
</dbReference>
<dbReference type="PANTHER" id="PTHR48079:SF6">
    <property type="entry name" value="NAD(P)-BINDING DOMAIN-CONTAINING PROTEIN-RELATED"/>
    <property type="match status" value="1"/>
</dbReference>
<accession>A0A0B5F966</accession>
<dbReference type="KEGG" id="sals:SLNWT_6995"/>
<dbReference type="Gene3D" id="3.40.50.720">
    <property type="entry name" value="NAD(P)-binding Rossmann-like Domain"/>
    <property type="match status" value="1"/>
</dbReference>